<dbReference type="SUPFAM" id="SSF55874">
    <property type="entry name" value="ATPase domain of HSP90 chaperone/DNA topoisomerase II/histidine kinase"/>
    <property type="match status" value="1"/>
</dbReference>
<dbReference type="SMART" id="SM00086">
    <property type="entry name" value="PAC"/>
    <property type="match status" value="2"/>
</dbReference>
<dbReference type="InterPro" id="IPR000700">
    <property type="entry name" value="PAS-assoc_C"/>
</dbReference>
<dbReference type="CDD" id="cd00075">
    <property type="entry name" value="HATPase"/>
    <property type="match status" value="1"/>
</dbReference>
<feature type="coiled-coil region" evidence="13">
    <location>
        <begin position="122"/>
        <end position="149"/>
    </location>
</feature>
<comment type="subcellular location">
    <subcellularLocation>
        <location evidence="2">Membrane</location>
        <topology evidence="2">Multi-pass membrane protein</topology>
    </subcellularLocation>
</comment>
<comment type="caution">
    <text evidence="17">The sequence shown here is derived from an EMBL/GenBank/DDBJ whole genome shotgun (WGS) entry which is preliminary data.</text>
</comment>
<evidence type="ECO:0000256" key="13">
    <source>
        <dbReference type="SAM" id="Coils"/>
    </source>
</evidence>
<dbReference type="Gene3D" id="3.30.450.20">
    <property type="entry name" value="PAS domain"/>
    <property type="match status" value="2"/>
</dbReference>
<dbReference type="Pfam" id="PF00512">
    <property type="entry name" value="HisKA"/>
    <property type="match status" value="1"/>
</dbReference>
<accession>A0A8J3ILE2</accession>
<dbReference type="GO" id="GO:0005524">
    <property type="term" value="F:ATP binding"/>
    <property type="evidence" value="ECO:0007669"/>
    <property type="project" value="UniProtKB-KW"/>
</dbReference>
<dbReference type="InterPro" id="IPR013656">
    <property type="entry name" value="PAS_4"/>
</dbReference>
<protein>
    <recommendedName>
        <fullName evidence="3">histidine kinase</fullName>
        <ecNumber evidence="3">2.7.13.3</ecNumber>
    </recommendedName>
</protein>
<dbReference type="PANTHER" id="PTHR42878:SF7">
    <property type="entry name" value="SENSOR HISTIDINE KINASE GLRK"/>
    <property type="match status" value="1"/>
</dbReference>
<dbReference type="FunFam" id="3.30.565.10:FF:000006">
    <property type="entry name" value="Sensor histidine kinase WalK"/>
    <property type="match status" value="1"/>
</dbReference>
<proteinExistence type="predicted"/>
<dbReference type="InterPro" id="IPR035965">
    <property type="entry name" value="PAS-like_dom_sf"/>
</dbReference>
<organism evidence="17 18">
    <name type="scientific">Reticulibacter mediterranei</name>
    <dbReference type="NCBI Taxonomy" id="2778369"/>
    <lineage>
        <taxon>Bacteria</taxon>
        <taxon>Bacillati</taxon>
        <taxon>Chloroflexota</taxon>
        <taxon>Ktedonobacteria</taxon>
        <taxon>Ktedonobacterales</taxon>
        <taxon>Reticulibacteraceae</taxon>
        <taxon>Reticulibacter</taxon>
    </lineage>
</organism>
<evidence type="ECO:0000256" key="6">
    <source>
        <dbReference type="ARBA" id="ARBA00022692"/>
    </source>
</evidence>
<keyword evidence="9" id="KW-0067">ATP-binding</keyword>
<evidence type="ECO:0000256" key="3">
    <source>
        <dbReference type="ARBA" id="ARBA00012438"/>
    </source>
</evidence>
<dbReference type="GO" id="GO:0000155">
    <property type="term" value="F:phosphorelay sensor kinase activity"/>
    <property type="evidence" value="ECO:0007669"/>
    <property type="project" value="InterPro"/>
</dbReference>
<evidence type="ECO:0000256" key="9">
    <source>
        <dbReference type="ARBA" id="ARBA00022840"/>
    </source>
</evidence>
<evidence type="ECO:0000256" key="4">
    <source>
        <dbReference type="ARBA" id="ARBA00022553"/>
    </source>
</evidence>
<evidence type="ECO:0000313" key="18">
    <source>
        <dbReference type="Proteomes" id="UP000597444"/>
    </source>
</evidence>
<dbReference type="EC" id="2.7.13.3" evidence="3"/>
<name>A0A8J3ILE2_9CHLR</name>
<dbReference type="InterPro" id="IPR036890">
    <property type="entry name" value="HATPase_C_sf"/>
</dbReference>
<evidence type="ECO:0000256" key="5">
    <source>
        <dbReference type="ARBA" id="ARBA00022679"/>
    </source>
</evidence>
<evidence type="ECO:0000256" key="8">
    <source>
        <dbReference type="ARBA" id="ARBA00022777"/>
    </source>
</evidence>
<keyword evidence="6" id="KW-0812">Transmembrane</keyword>
<keyword evidence="7" id="KW-0547">Nucleotide-binding</keyword>
<evidence type="ECO:0000259" key="15">
    <source>
        <dbReference type="PROSITE" id="PS50112"/>
    </source>
</evidence>
<dbReference type="CDD" id="cd00082">
    <property type="entry name" value="HisKA"/>
    <property type="match status" value="1"/>
</dbReference>
<keyword evidence="18" id="KW-1185">Reference proteome</keyword>
<evidence type="ECO:0000259" key="16">
    <source>
        <dbReference type="PROSITE" id="PS50113"/>
    </source>
</evidence>
<dbReference type="Gene3D" id="1.10.287.130">
    <property type="match status" value="1"/>
</dbReference>
<dbReference type="PROSITE" id="PS50109">
    <property type="entry name" value="HIS_KIN"/>
    <property type="match status" value="1"/>
</dbReference>
<dbReference type="NCBIfam" id="TIGR00229">
    <property type="entry name" value="sensory_box"/>
    <property type="match status" value="2"/>
</dbReference>
<dbReference type="SMART" id="SM00388">
    <property type="entry name" value="HisKA"/>
    <property type="match status" value="1"/>
</dbReference>
<dbReference type="InterPro" id="IPR036097">
    <property type="entry name" value="HisK_dim/P_sf"/>
</dbReference>
<dbReference type="PROSITE" id="PS50113">
    <property type="entry name" value="PAC"/>
    <property type="match status" value="1"/>
</dbReference>
<keyword evidence="4" id="KW-0597">Phosphoprotein</keyword>
<feature type="domain" description="PAS" evidence="15">
    <location>
        <begin position="14"/>
        <end position="77"/>
    </location>
</feature>
<dbReference type="EMBL" id="BNJK01000001">
    <property type="protein sequence ID" value="GHO95973.1"/>
    <property type="molecule type" value="Genomic_DNA"/>
</dbReference>
<feature type="domain" description="PAC" evidence="16">
    <location>
        <begin position="79"/>
        <end position="131"/>
    </location>
</feature>
<dbReference type="SMART" id="SM00387">
    <property type="entry name" value="HATPase_c"/>
    <property type="match status" value="1"/>
</dbReference>
<dbReference type="RefSeq" id="WP_220206623.1">
    <property type="nucleotide sequence ID" value="NZ_BNJK01000001.1"/>
</dbReference>
<dbReference type="SUPFAM" id="SSF47384">
    <property type="entry name" value="Homodimeric domain of signal transducing histidine kinase"/>
    <property type="match status" value="1"/>
</dbReference>
<evidence type="ECO:0000313" key="17">
    <source>
        <dbReference type="EMBL" id="GHO95973.1"/>
    </source>
</evidence>
<evidence type="ECO:0000259" key="14">
    <source>
        <dbReference type="PROSITE" id="PS50109"/>
    </source>
</evidence>
<evidence type="ECO:0000256" key="1">
    <source>
        <dbReference type="ARBA" id="ARBA00000085"/>
    </source>
</evidence>
<dbReference type="Gene3D" id="3.30.565.10">
    <property type="entry name" value="Histidine kinase-like ATPase, C-terminal domain"/>
    <property type="match status" value="1"/>
</dbReference>
<dbReference type="PROSITE" id="PS50112">
    <property type="entry name" value="PAS"/>
    <property type="match status" value="1"/>
</dbReference>
<dbReference type="InterPro" id="IPR001610">
    <property type="entry name" value="PAC"/>
</dbReference>
<keyword evidence="12" id="KW-0472">Membrane</keyword>
<keyword evidence="11" id="KW-0902">Two-component regulatory system</keyword>
<evidence type="ECO:0000256" key="2">
    <source>
        <dbReference type="ARBA" id="ARBA00004141"/>
    </source>
</evidence>
<dbReference type="PANTHER" id="PTHR42878">
    <property type="entry name" value="TWO-COMPONENT HISTIDINE KINASE"/>
    <property type="match status" value="1"/>
</dbReference>
<evidence type="ECO:0000256" key="7">
    <source>
        <dbReference type="ARBA" id="ARBA00022741"/>
    </source>
</evidence>
<reference evidence="17" key="1">
    <citation type="submission" date="2020-10" db="EMBL/GenBank/DDBJ databases">
        <title>Taxonomic study of unclassified bacteria belonging to the class Ktedonobacteria.</title>
        <authorList>
            <person name="Yabe S."/>
            <person name="Wang C.M."/>
            <person name="Zheng Y."/>
            <person name="Sakai Y."/>
            <person name="Cavaletti L."/>
            <person name="Monciardini P."/>
            <person name="Donadio S."/>
        </authorList>
    </citation>
    <scope>NUCLEOTIDE SEQUENCE</scope>
    <source>
        <strain evidence="17">ID150040</strain>
    </source>
</reference>
<dbReference type="InterPro" id="IPR005467">
    <property type="entry name" value="His_kinase_dom"/>
</dbReference>
<keyword evidence="13" id="KW-0175">Coiled coil</keyword>
<dbReference type="CDD" id="cd00130">
    <property type="entry name" value="PAS"/>
    <property type="match status" value="2"/>
</dbReference>
<evidence type="ECO:0000256" key="10">
    <source>
        <dbReference type="ARBA" id="ARBA00022989"/>
    </source>
</evidence>
<dbReference type="SMART" id="SM00091">
    <property type="entry name" value="PAS"/>
    <property type="match status" value="2"/>
</dbReference>
<keyword evidence="8" id="KW-0418">Kinase</keyword>
<dbReference type="Pfam" id="PF02518">
    <property type="entry name" value="HATPase_c"/>
    <property type="match status" value="1"/>
</dbReference>
<sequence length="481" mass="54042">MANSEELIQFQATILASIQESVIVTDLQGSITYWNKGAEHIFGYTASEVLGKTPALLYPTLSSDALQADLQHVLAGEDYLGEWEGRRKDGTTIWIDIRTTLMHSLEGAPIGFLGLGKDVTQRKQAEMLVQQQKAALQHSQEQARRLIDANIIGVVIADNRHILEANDAFLEMVGYTQEDVKSGRLDWWDITPREFLPVSMKAVQELQEQGICAPFEKAYYRKDGSQVPILIGAARFQQDPFQWVCFALDITERKDLEQRKDDFISIASHELKAPLSSLKGFTQLLIKRLERKAQVEELPLLRKMDEQVNRQVKLIDELLDASKIQAGRLDYEEEAVDLTLLLRETIEQLQPTYPTHILALSGTAPAITVGDKDRLGQVFTNLITNAIKYSPDANTVEILLATSPQTATIRVRDYGVGIPQAHLKHIFERFYRAYDSRNKVFSGLGMGLYIAYEIVKQHGGELIVESEEGKGSTFTVSLPLK</sequence>
<dbReference type="InterPro" id="IPR050351">
    <property type="entry name" value="BphY/WalK/GraS-like"/>
</dbReference>
<dbReference type="GO" id="GO:0000156">
    <property type="term" value="F:phosphorelay response regulator activity"/>
    <property type="evidence" value="ECO:0007669"/>
    <property type="project" value="TreeGrafter"/>
</dbReference>
<comment type="catalytic activity">
    <reaction evidence="1">
        <text>ATP + protein L-histidine = ADP + protein N-phospho-L-histidine.</text>
        <dbReference type="EC" id="2.7.13.3"/>
    </reaction>
</comment>
<dbReference type="PRINTS" id="PR00344">
    <property type="entry name" value="BCTRLSENSOR"/>
</dbReference>
<dbReference type="InterPro" id="IPR000014">
    <property type="entry name" value="PAS"/>
</dbReference>
<dbReference type="GO" id="GO:0007234">
    <property type="term" value="P:osmosensory signaling via phosphorelay pathway"/>
    <property type="evidence" value="ECO:0007669"/>
    <property type="project" value="TreeGrafter"/>
</dbReference>
<dbReference type="SUPFAM" id="SSF55785">
    <property type="entry name" value="PYP-like sensor domain (PAS domain)"/>
    <property type="match status" value="2"/>
</dbReference>
<evidence type="ECO:0000256" key="12">
    <source>
        <dbReference type="ARBA" id="ARBA00023136"/>
    </source>
</evidence>
<evidence type="ECO:0000256" key="11">
    <source>
        <dbReference type="ARBA" id="ARBA00023012"/>
    </source>
</evidence>
<dbReference type="Proteomes" id="UP000597444">
    <property type="component" value="Unassembled WGS sequence"/>
</dbReference>
<gene>
    <name evidence="17" type="ORF">KSF_060210</name>
</gene>
<dbReference type="InterPro" id="IPR004358">
    <property type="entry name" value="Sig_transdc_His_kin-like_C"/>
</dbReference>
<dbReference type="AlphaFoldDB" id="A0A8J3ILE2"/>
<dbReference type="GO" id="GO:0016020">
    <property type="term" value="C:membrane"/>
    <property type="evidence" value="ECO:0007669"/>
    <property type="project" value="UniProtKB-SubCell"/>
</dbReference>
<feature type="domain" description="Histidine kinase" evidence="14">
    <location>
        <begin position="266"/>
        <end position="481"/>
    </location>
</feature>
<keyword evidence="5" id="KW-0808">Transferase</keyword>
<dbReference type="Pfam" id="PF08448">
    <property type="entry name" value="PAS_4"/>
    <property type="match status" value="1"/>
</dbReference>
<keyword evidence="10" id="KW-1133">Transmembrane helix</keyword>
<dbReference type="GO" id="GO:0030295">
    <property type="term" value="F:protein kinase activator activity"/>
    <property type="evidence" value="ECO:0007669"/>
    <property type="project" value="TreeGrafter"/>
</dbReference>
<dbReference type="InterPro" id="IPR003594">
    <property type="entry name" value="HATPase_dom"/>
</dbReference>
<dbReference type="Pfam" id="PF13426">
    <property type="entry name" value="PAS_9"/>
    <property type="match status" value="1"/>
</dbReference>
<dbReference type="InterPro" id="IPR003661">
    <property type="entry name" value="HisK_dim/P_dom"/>
</dbReference>